<dbReference type="PANTHER" id="PTHR12013">
    <property type="entry name" value="SIGNAL RECOGNITION PARTICLE 14 KD PROTEIN"/>
    <property type="match status" value="1"/>
</dbReference>
<dbReference type="Pfam" id="PF02290">
    <property type="entry name" value="SRP14"/>
    <property type="match status" value="1"/>
</dbReference>
<keyword evidence="5 8" id="KW-0694">RNA-binding</keyword>
<dbReference type="SUPFAM" id="SSF54762">
    <property type="entry name" value="Signal recognition particle alu RNA binding heterodimer, SRP9/14"/>
    <property type="match status" value="1"/>
</dbReference>
<dbReference type="InterPro" id="IPR009018">
    <property type="entry name" value="Signal_recog_particle_SRP9/14"/>
</dbReference>
<reference evidence="9" key="1">
    <citation type="submission" date="2023-07" db="EMBL/GenBank/DDBJ databases">
        <authorList>
            <consortium name="CYATHOMIX"/>
        </authorList>
    </citation>
    <scope>NUCLEOTIDE SEQUENCE</scope>
    <source>
        <strain evidence="9">N/A</strain>
    </source>
</reference>
<comment type="caution">
    <text evidence="9">The sequence shown here is derived from an EMBL/GenBank/DDBJ whole genome shotgun (WGS) entry which is preliminary data.</text>
</comment>
<dbReference type="InterPro" id="IPR003210">
    <property type="entry name" value="Signal_recog_particle_SRP14"/>
</dbReference>
<comment type="function">
    <text evidence="8">Component of the signal recognition particle (SRP) complex, a ribonucleoprotein complex that mediates the cotranslational targeting of secretory and membrane proteins to the endoplasmic reticulum (ER). SRP9 together with SRP14 and the Alu portion of the SRP RNA, constitutes the elongation arrest domain of SRP. The complex of SRP9 and SRP14 is required for SRP RNA binding.</text>
</comment>
<evidence type="ECO:0000313" key="9">
    <source>
        <dbReference type="EMBL" id="CAJ0603930.1"/>
    </source>
</evidence>
<gene>
    <name evidence="9" type="ORF">CYNAS_LOCUS15913</name>
</gene>
<comment type="subunit">
    <text evidence="8">Heterodimer with SRP9; binds RNA as heterodimer. Component of a signal recognition particle (SRP) complex that consists of a 7SL RNA molecule of 300 nucleotides and six protein subunits: SRP72, SRP68, SRP54, SRP19, SRP14 and SRP9.</text>
</comment>
<evidence type="ECO:0000313" key="10">
    <source>
        <dbReference type="Proteomes" id="UP001176961"/>
    </source>
</evidence>
<dbReference type="Gene3D" id="3.30.720.10">
    <property type="entry name" value="Signal recognition particle alu RNA binding heterodimer, srp9/1"/>
    <property type="match status" value="1"/>
</dbReference>
<evidence type="ECO:0000256" key="5">
    <source>
        <dbReference type="ARBA" id="ARBA00022884"/>
    </source>
</evidence>
<keyword evidence="10" id="KW-1185">Reference proteome</keyword>
<keyword evidence="4 8" id="KW-0963">Cytoplasm</keyword>
<dbReference type="AlphaFoldDB" id="A0AA36H537"/>
<dbReference type="EMBL" id="CATQJL010000305">
    <property type="protein sequence ID" value="CAJ0603930.1"/>
    <property type="molecule type" value="Genomic_DNA"/>
</dbReference>
<evidence type="ECO:0000256" key="8">
    <source>
        <dbReference type="RuleBase" id="RU368100"/>
    </source>
</evidence>
<dbReference type="GO" id="GO:0006614">
    <property type="term" value="P:SRP-dependent cotranslational protein targeting to membrane"/>
    <property type="evidence" value="ECO:0007669"/>
    <property type="project" value="UniProtKB-UniRule"/>
</dbReference>
<organism evidence="9 10">
    <name type="scientific">Cylicocyclus nassatus</name>
    <name type="common">Nematode worm</name>
    <dbReference type="NCBI Taxonomy" id="53992"/>
    <lineage>
        <taxon>Eukaryota</taxon>
        <taxon>Metazoa</taxon>
        <taxon>Ecdysozoa</taxon>
        <taxon>Nematoda</taxon>
        <taxon>Chromadorea</taxon>
        <taxon>Rhabditida</taxon>
        <taxon>Rhabditina</taxon>
        <taxon>Rhabditomorpha</taxon>
        <taxon>Strongyloidea</taxon>
        <taxon>Strongylidae</taxon>
        <taxon>Cylicocyclus</taxon>
    </lineage>
</organism>
<evidence type="ECO:0000256" key="2">
    <source>
        <dbReference type="ARBA" id="ARBA00010349"/>
    </source>
</evidence>
<evidence type="ECO:0000256" key="7">
    <source>
        <dbReference type="ARBA" id="ARBA00023274"/>
    </source>
</evidence>
<dbReference type="GO" id="GO:0008312">
    <property type="term" value="F:7S RNA binding"/>
    <property type="evidence" value="ECO:0007669"/>
    <property type="project" value="UniProtKB-UniRule"/>
</dbReference>
<protein>
    <recommendedName>
        <fullName evidence="3 8">Signal recognition particle 14 kDa protein</fullName>
        <shortName evidence="8">SRP14</shortName>
    </recommendedName>
</protein>
<name>A0AA36H537_CYLNA</name>
<dbReference type="GO" id="GO:0030942">
    <property type="term" value="F:endoplasmic reticulum signal peptide binding"/>
    <property type="evidence" value="ECO:0007669"/>
    <property type="project" value="UniProtKB-UniRule"/>
</dbReference>
<sequence length="105" mass="11714">MTLLSNEEFLSQLGKMYMDARLGGAKSVCVTMKPYDGRTKAMPKDADPQPADGHKCLFRAKRGRQHISTVVTSKEAKENRYGSKAEAVTEEKQQGLMISMYVLQV</sequence>
<dbReference type="GO" id="GO:0005786">
    <property type="term" value="C:signal recognition particle, endoplasmic reticulum targeting"/>
    <property type="evidence" value="ECO:0007669"/>
    <property type="project" value="UniProtKB-UniRule"/>
</dbReference>
<keyword evidence="7 8" id="KW-0687">Ribonucleoprotein</keyword>
<accession>A0AA36H537</accession>
<evidence type="ECO:0000256" key="6">
    <source>
        <dbReference type="ARBA" id="ARBA00023135"/>
    </source>
</evidence>
<comment type="similarity">
    <text evidence="2 8">Belongs to the SRP14 family.</text>
</comment>
<comment type="subcellular location">
    <subcellularLocation>
        <location evidence="1 8">Cytoplasm</location>
    </subcellularLocation>
</comment>
<proteinExistence type="inferred from homology"/>
<evidence type="ECO:0000256" key="1">
    <source>
        <dbReference type="ARBA" id="ARBA00004496"/>
    </source>
</evidence>
<keyword evidence="6 8" id="KW-0733">Signal recognition particle</keyword>
<evidence type="ECO:0000256" key="4">
    <source>
        <dbReference type="ARBA" id="ARBA00022490"/>
    </source>
</evidence>
<dbReference type="Proteomes" id="UP001176961">
    <property type="component" value="Unassembled WGS sequence"/>
</dbReference>
<evidence type="ECO:0000256" key="3">
    <source>
        <dbReference type="ARBA" id="ARBA00017926"/>
    </source>
</evidence>